<evidence type="ECO:0000313" key="6">
    <source>
        <dbReference type="Proteomes" id="UP000050909"/>
    </source>
</evidence>
<dbReference type="GO" id="GO:0003700">
    <property type="term" value="F:DNA-binding transcription factor activity"/>
    <property type="evidence" value="ECO:0007669"/>
    <property type="project" value="InterPro"/>
</dbReference>
<accession>A0A0R1H3A1</accession>
<dbReference type="Pfam" id="PF08220">
    <property type="entry name" value="HTH_DeoR"/>
    <property type="match status" value="1"/>
</dbReference>
<dbReference type="RefSeq" id="WP_054745727.1">
    <property type="nucleotide sequence ID" value="NZ_AZCV01000003.1"/>
</dbReference>
<organism evidence="5 6">
    <name type="scientific">Amylolactobacillus amylotrophicus DSM 20534</name>
    <dbReference type="NCBI Taxonomy" id="1423722"/>
    <lineage>
        <taxon>Bacteria</taxon>
        <taxon>Bacillati</taxon>
        <taxon>Bacillota</taxon>
        <taxon>Bacilli</taxon>
        <taxon>Lactobacillales</taxon>
        <taxon>Lactobacillaceae</taxon>
        <taxon>Amylolactobacillus</taxon>
    </lineage>
</organism>
<dbReference type="PANTHER" id="PTHR30363">
    <property type="entry name" value="HTH-TYPE TRANSCRIPTIONAL REGULATOR SRLR-RELATED"/>
    <property type="match status" value="1"/>
</dbReference>
<dbReference type="InterPro" id="IPR018356">
    <property type="entry name" value="Tscrpt_reg_HTH_DeoR_CS"/>
</dbReference>
<dbReference type="InterPro" id="IPR036388">
    <property type="entry name" value="WH-like_DNA-bd_sf"/>
</dbReference>
<dbReference type="CDD" id="cd00090">
    <property type="entry name" value="HTH_ARSR"/>
    <property type="match status" value="1"/>
</dbReference>
<evidence type="ECO:0000313" key="5">
    <source>
        <dbReference type="EMBL" id="KRK37770.1"/>
    </source>
</evidence>
<dbReference type="InterPro" id="IPR014036">
    <property type="entry name" value="DeoR-like_C"/>
</dbReference>
<evidence type="ECO:0000256" key="2">
    <source>
        <dbReference type="ARBA" id="ARBA00023125"/>
    </source>
</evidence>
<dbReference type="InterPro" id="IPR036390">
    <property type="entry name" value="WH_DNA-bd_sf"/>
</dbReference>
<gene>
    <name evidence="5" type="ORF">FC62_GL001104</name>
</gene>
<dbReference type="PROSITE" id="PS00894">
    <property type="entry name" value="HTH_DEOR_1"/>
    <property type="match status" value="1"/>
</dbReference>
<dbReference type="SUPFAM" id="SSF46785">
    <property type="entry name" value="Winged helix' DNA-binding domain"/>
    <property type="match status" value="1"/>
</dbReference>
<dbReference type="PATRIC" id="fig|1423722.3.peg.1126"/>
<dbReference type="AlphaFoldDB" id="A0A0R1H3A1"/>
<dbReference type="Gene3D" id="3.40.50.1360">
    <property type="match status" value="1"/>
</dbReference>
<evidence type="ECO:0000256" key="1">
    <source>
        <dbReference type="ARBA" id="ARBA00023015"/>
    </source>
</evidence>
<dbReference type="GO" id="GO:0003677">
    <property type="term" value="F:DNA binding"/>
    <property type="evidence" value="ECO:0007669"/>
    <property type="project" value="UniProtKB-KW"/>
</dbReference>
<reference evidence="5 6" key="1">
    <citation type="journal article" date="2015" name="Genome Announc.">
        <title>Expanding the biotechnology potential of lactobacilli through comparative genomics of 213 strains and associated genera.</title>
        <authorList>
            <person name="Sun Z."/>
            <person name="Harris H.M."/>
            <person name="McCann A."/>
            <person name="Guo C."/>
            <person name="Argimon S."/>
            <person name="Zhang W."/>
            <person name="Yang X."/>
            <person name="Jeffery I.B."/>
            <person name="Cooney J.C."/>
            <person name="Kagawa T.F."/>
            <person name="Liu W."/>
            <person name="Song Y."/>
            <person name="Salvetti E."/>
            <person name="Wrobel A."/>
            <person name="Rasinkangas P."/>
            <person name="Parkhill J."/>
            <person name="Rea M.C."/>
            <person name="O'Sullivan O."/>
            <person name="Ritari J."/>
            <person name="Douillard F.P."/>
            <person name="Paul Ross R."/>
            <person name="Yang R."/>
            <person name="Briner A.E."/>
            <person name="Felis G.E."/>
            <person name="de Vos W.M."/>
            <person name="Barrangou R."/>
            <person name="Klaenhammer T.R."/>
            <person name="Caufield P.W."/>
            <person name="Cui Y."/>
            <person name="Zhang H."/>
            <person name="O'Toole P.W."/>
        </authorList>
    </citation>
    <scope>NUCLEOTIDE SEQUENCE [LARGE SCALE GENOMIC DNA]</scope>
    <source>
        <strain evidence="5 6">DSM 20534</strain>
    </source>
</reference>
<dbReference type="EMBL" id="AZCV01000003">
    <property type="protein sequence ID" value="KRK37770.1"/>
    <property type="molecule type" value="Genomic_DNA"/>
</dbReference>
<keyword evidence="6" id="KW-1185">Reference proteome</keyword>
<sequence>MLTEKRKDLIVKHVNEHEMCRLSELAKLTNSSESTIRRDLEELENLGLVRRIHGGVRSVIKLDQDIKQQVRQSLNKAAKVKLGSYVAGKYIRSNDVVYLDAGTTVQEVINYLKPEQNLVIVTNGIDTAITATNQGLDTILIGGQIKNDTRAIVGASAIAQINALNFSVAVLGANGISEHAGITTPDLKEASLKEAVIDRAKTSIVVADESKIGIATFAKFADFADVQLVTNALTPTKRAILPNKLNLEVVHK</sequence>
<dbReference type="Pfam" id="PF00455">
    <property type="entry name" value="DeoRC"/>
    <property type="match status" value="1"/>
</dbReference>
<dbReference type="PROSITE" id="PS51000">
    <property type="entry name" value="HTH_DEOR_2"/>
    <property type="match status" value="1"/>
</dbReference>
<proteinExistence type="predicted"/>
<dbReference type="InterPro" id="IPR050313">
    <property type="entry name" value="Carb_Metab_HTH_regulators"/>
</dbReference>
<evidence type="ECO:0000256" key="3">
    <source>
        <dbReference type="ARBA" id="ARBA00023163"/>
    </source>
</evidence>
<keyword evidence="3" id="KW-0804">Transcription</keyword>
<dbReference type="Gene3D" id="1.10.10.10">
    <property type="entry name" value="Winged helix-like DNA-binding domain superfamily/Winged helix DNA-binding domain"/>
    <property type="match status" value="1"/>
</dbReference>
<comment type="caution">
    <text evidence="5">The sequence shown here is derived from an EMBL/GenBank/DDBJ whole genome shotgun (WGS) entry which is preliminary data.</text>
</comment>
<evidence type="ECO:0000259" key="4">
    <source>
        <dbReference type="PROSITE" id="PS51000"/>
    </source>
</evidence>
<dbReference type="Proteomes" id="UP000050909">
    <property type="component" value="Unassembled WGS sequence"/>
</dbReference>
<protein>
    <submittedName>
        <fullName evidence="5">Repressor of fructose operon</fullName>
    </submittedName>
</protein>
<dbReference type="InterPro" id="IPR011991">
    <property type="entry name" value="ArsR-like_HTH"/>
</dbReference>
<dbReference type="SMART" id="SM00420">
    <property type="entry name" value="HTH_DEOR"/>
    <property type="match status" value="1"/>
</dbReference>
<dbReference type="PRINTS" id="PR00037">
    <property type="entry name" value="HTHLACR"/>
</dbReference>
<dbReference type="SUPFAM" id="SSF100950">
    <property type="entry name" value="NagB/RpiA/CoA transferase-like"/>
    <property type="match status" value="1"/>
</dbReference>
<dbReference type="SMART" id="SM01134">
    <property type="entry name" value="DeoRC"/>
    <property type="match status" value="1"/>
</dbReference>
<name>A0A0R1H3A1_9LACO</name>
<dbReference type="InterPro" id="IPR037171">
    <property type="entry name" value="NagB/RpiA_transferase-like"/>
</dbReference>
<feature type="domain" description="HTH deoR-type" evidence="4">
    <location>
        <begin position="3"/>
        <end position="58"/>
    </location>
</feature>
<keyword evidence="2" id="KW-0238">DNA-binding</keyword>
<dbReference type="PANTHER" id="PTHR30363:SF56">
    <property type="entry name" value="TRANSCRIPTIONAL REGULATOR, DEOR FAMILY"/>
    <property type="match status" value="1"/>
</dbReference>
<dbReference type="InterPro" id="IPR001034">
    <property type="entry name" value="DeoR_HTH"/>
</dbReference>
<keyword evidence="1" id="KW-0805">Transcription regulation</keyword>